<name>A0A448XTF4_9PLAT</name>
<dbReference type="Proteomes" id="UP000784294">
    <property type="component" value="Unassembled WGS sequence"/>
</dbReference>
<feature type="non-terminal residue" evidence="1">
    <location>
        <position position="40"/>
    </location>
</feature>
<reference evidence="1" key="1">
    <citation type="submission" date="2018-11" db="EMBL/GenBank/DDBJ databases">
        <authorList>
            <consortium name="Pathogen Informatics"/>
        </authorList>
    </citation>
    <scope>NUCLEOTIDE SEQUENCE</scope>
</reference>
<dbReference type="EMBL" id="CAAALY010299038">
    <property type="protein sequence ID" value="VEL44437.1"/>
    <property type="molecule type" value="Genomic_DNA"/>
</dbReference>
<gene>
    <name evidence="1" type="ORF">PXEA_LOCUS37877</name>
</gene>
<proteinExistence type="predicted"/>
<organism evidence="1 2">
    <name type="scientific">Protopolystoma xenopodis</name>
    <dbReference type="NCBI Taxonomy" id="117903"/>
    <lineage>
        <taxon>Eukaryota</taxon>
        <taxon>Metazoa</taxon>
        <taxon>Spiralia</taxon>
        <taxon>Lophotrochozoa</taxon>
        <taxon>Platyhelminthes</taxon>
        <taxon>Monogenea</taxon>
        <taxon>Polyopisthocotylea</taxon>
        <taxon>Polystomatidea</taxon>
        <taxon>Polystomatidae</taxon>
        <taxon>Protopolystoma</taxon>
    </lineage>
</organism>
<protein>
    <submittedName>
        <fullName evidence="1">Uncharacterized protein</fullName>
    </submittedName>
</protein>
<keyword evidence="2" id="KW-1185">Reference proteome</keyword>
<accession>A0A448XTF4</accession>
<evidence type="ECO:0000313" key="1">
    <source>
        <dbReference type="EMBL" id="VEL44437.1"/>
    </source>
</evidence>
<evidence type="ECO:0000313" key="2">
    <source>
        <dbReference type="Proteomes" id="UP000784294"/>
    </source>
</evidence>
<comment type="caution">
    <text evidence="1">The sequence shown here is derived from an EMBL/GenBank/DDBJ whole genome shotgun (WGS) entry which is preliminary data.</text>
</comment>
<dbReference type="AlphaFoldDB" id="A0A448XTF4"/>
<sequence length="40" mass="3977">MSVKTAGQKLAGLHQLATSARGTAGVSIIRCGATSLVGTY</sequence>